<feature type="transmembrane region" description="Helical" evidence="9">
    <location>
        <begin position="117"/>
        <end position="138"/>
    </location>
</feature>
<evidence type="ECO:0000313" key="12">
    <source>
        <dbReference type="Proteomes" id="UP000294853"/>
    </source>
</evidence>
<feature type="transmembrane region" description="Helical" evidence="9">
    <location>
        <begin position="382"/>
        <end position="402"/>
    </location>
</feature>
<dbReference type="Gene3D" id="1.20.1720.10">
    <property type="entry name" value="Multidrug resistance protein D"/>
    <property type="match status" value="1"/>
</dbReference>
<dbReference type="PROSITE" id="PS50850">
    <property type="entry name" value="MFS"/>
    <property type="match status" value="1"/>
</dbReference>
<feature type="transmembrane region" description="Helical" evidence="9">
    <location>
        <begin position="258"/>
        <end position="282"/>
    </location>
</feature>
<evidence type="ECO:0000256" key="7">
    <source>
        <dbReference type="ARBA" id="ARBA00023136"/>
    </source>
</evidence>
<evidence type="ECO:0000313" key="11">
    <source>
        <dbReference type="EMBL" id="QBX55262.1"/>
    </source>
</evidence>
<dbReference type="OrthoDB" id="9814303at2"/>
<proteinExistence type="inferred from homology"/>
<keyword evidence="12" id="KW-1185">Reference proteome</keyword>
<evidence type="ECO:0000256" key="5">
    <source>
        <dbReference type="ARBA" id="ARBA00022692"/>
    </source>
</evidence>
<keyword evidence="3" id="KW-0813">Transport</keyword>
<organism evidence="11 12">
    <name type="scientific">Nocardioides seonyuensis</name>
    <dbReference type="NCBI Taxonomy" id="2518371"/>
    <lineage>
        <taxon>Bacteria</taxon>
        <taxon>Bacillati</taxon>
        <taxon>Actinomycetota</taxon>
        <taxon>Actinomycetes</taxon>
        <taxon>Propionibacteriales</taxon>
        <taxon>Nocardioidaceae</taxon>
        <taxon>Nocardioides</taxon>
    </lineage>
</organism>
<evidence type="ECO:0000256" key="8">
    <source>
        <dbReference type="SAM" id="MobiDB-lite"/>
    </source>
</evidence>
<protein>
    <submittedName>
        <fullName evidence="11">Bcr/CflA family efflux MFS transporter</fullName>
    </submittedName>
</protein>
<sequence length="466" mass="48503">MATTTSAPAAVAAHAHEDESPVGLRLLLLLAFIAAASPLAIDLYLASFPAIQRDLATTPGMVQLTLTSYLVGISIGQPLWGPVSDRFGRRSTLLVSNAITVASSFLVVLAPTIEVLVAARFVQALSAASGMVIARAMVADLAQGYAGVRALALMMTIHGITPVVAPAIGGVLATFAPWRGVLAVLTVVVTVQLVVTILLVPETLPPQRRSDRVHLGGLARVLARTGYFTYALTLGFAVATMMAYIASASFVYQDVLGFAPLAFGITFTLNAFGMVAGGLLSARLARGHVHPARTVGVALPSMVVCCLLVVGAALSPWPVLLVVPMFGTTFFSNLVMGNCMGLAMEQARGMQGAGSAMLGLFMFGISAVVTPISGLVGGVDSAVPMGVVMTVMALCASASFVVGRRVVNRDPASERPPSREASDRRAQNSPPQCPVSLSSLWRTSFLHRSPHQPPPTALARQETPGP</sequence>
<feature type="transmembrane region" description="Helical" evidence="9">
    <location>
        <begin position="181"/>
        <end position="200"/>
    </location>
</feature>
<evidence type="ECO:0000259" key="10">
    <source>
        <dbReference type="PROSITE" id="PS50850"/>
    </source>
</evidence>
<dbReference type="KEGG" id="nsn:EXE58_07210"/>
<dbReference type="PANTHER" id="PTHR23502:SF132">
    <property type="entry name" value="POLYAMINE TRANSPORTER 2-RELATED"/>
    <property type="match status" value="1"/>
</dbReference>
<feature type="transmembrane region" description="Helical" evidence="9">
    <location>
        <begin position="92"/>
        <end position="111"/>
    </location>
</feature>
<name>A0A4V1BM62_9ACTN</name>
<dbReference type="GO" id="GO:0042910">
    <property type="term" value="F:xenobiotic transmembrane transporter activity"/>
    <property type="evidence" value="ECO:0007669"/>
    <property type="project" value="InterPro"/>
</dbReference>
<dbReference type="InterPro" id="IPR036259">
    <property type="entry name" value="MFS_trans_sf"/>
</dbReference>
<comment type="subcellular location">
    <subcellularLocation>
        <location evidence="1">Cell membrane</location>
        <topology evidence="1">Multi-pass membrane protein</topology>
    </subcellularLocation>
</comment>
<dbReference type="InterPro" id="IPR020846">
    <property type="entry name" value="MFS_dom"/>
</dbReference>
<feature type="compositionally biased region" description="Polar residues" evidence="8">
    <location>
        <begin position="427"/>
        <end position="442"/>
    </location>
</feature>
<reference evidence="11 12" key="1">
    <citation type="submission" date="2019-03" db="EMBL/GenBank/DDBJ databases">
        <title>Three New Species of Nocardioides, Nocardioides euryhalodurans sp. nov., Nocardioides seonyuensis sp. nov. and Nocardioides eburneoflavus sp. nov. Iolated from Soil.</title>
        <authorList>
            <person name="Roh S.G."/>
            <person name="Lee C."/>
            <person name="Kim M.-K."/>
            <person name="Kim S.B."/>
        </authorList>
    </citation>
    <scope>NUCLEOTIDE SEQUENCE [LARGE SCALE GENOMIC DNA]</scope>
    <source>
        <strain evidence="11 12">MMS17-SY207-3</strain>
    </source>
</reference>
<dbReference type="InterPro" id="IPR004812">
    <property type="entry name" value="Efflux_drug-R_Bcr/CmlA"/>
</dbReference>
<evidence type="ECO:0000256" key="4">
    <source>
        <dbReference type="ARBA" id="ARBA00022475"/>
    </source>
</evidence>
<feature type="compositionally biased region" description="Basic and acidic residues" evidence="8">
    <location>
        <begin position="410"/>
        <end position="426"/>
    </location>
</feature>
<feature type="transmembrane region" description="Helical" evidence="9">
    <location>
        <begin position="60"/>
        <end position="80"/>
    </location>
</feature>
<dbReference type="AlphaFoldDB" id="A0A4V1BM62"/>
<keyword evidence="7 9" id="KW-0472">Membrane</keyword>
<accession>A0A4V1BM62</accession>
<evidence type="ECO:0000256" key="3">
    <source>
        <dbReference type="ARBA" id="ARBA00022448"/>
    </source>
</evidence>
<dbReference type="PANTHER" id="PTHR23502">
    <property type="entry name" value="MAJOR FACILITATOR SUPERFAMILY"/>
    <property type="match status" value="1"/>
</dbReference>
<evidence type="ECO:0000256" key="1">
    <source>
        <dbReference type="ARBA" id="ARBA00004651"/>
    </source>
</evidence>
<dbReference type="RefSeq" id="WP_135267254.1">
    <property type="nucleotide sequence ID" value="NZ_CP038436.1"/>
</dbReference>
<feature type="transmembrane region" description="Helical" evidence="9">
    <location>
        <begin position="221"/>
        <end position="246"/>
    </location>
</feature>
<evidence type="ECO:0000256" key="6">
    <source>
        <dbReference type="ARBA" id="ARBA00022989"/>
    </source>
</evidence>
<dbReference type="SUPFAM" id="SSF103473">
    <property type="entry name" value="MFS general substrate transporter"/>
    <property type="match status" value="1"/>
</dbReference>
<dbReference type="GO" id="GO:0005886">
    <property type="term" value="C:plasma membrane"/>
    <property type="evidence" value="ECO:0007669"/>
    <property type="project" value="UniProtKB-SubCell"/>
</dbReference>
<dbReference type="EMBL" id="CP038436">
    <property type="protein sequence ID" value="QBX55262.1"/>
    <property type="molecule type" value="Genomic_DNA"/>
</dbReference>
<dbReference type="InterPro" id="IPR011701">
    <property type="entry name" value="MFS"/>
</dbReference>
<dbReference type="Proteomes" id="UP000294853">
    <property type="component" value="Chromosome"/>
</dbReference>
<dbReference type="CDD" id="cd17320">
    <property type="entry name" value="MFS_MdfA_MDR_like"/>
    <property type="match status" value="1"/>
</dbReference>
<keyword evidence="5 9" id="KW-0812">Transmembrane</keyword>
<evidence type="ECO:0000256" key="2">
    <source>
        <dbReference type="ARBA" id="ARBA00006236"/>
    </source>
</evidence>
<comment type="similarity">
    <text evidence="2">Belongs to the major facilitator superfamily. Bcr/CmlA family.</text>
</comment>
<dbReference type="NCBIfam" id="TIGR00710">
    <property type="entry name" value="efflux_Bcr_CflA"/>
    <property type="match status" value="1"/>
</dbReference>
<keyword evidence="6 9" id="KW-1133">Transmembrane helix</keyword>
<feature type="transmembrane region" description="Helical" evidence="9">
    <location>
        <begin position="320"/>
        <end position="344"/>
    </location>
</feature>
<gene>
    <name evidence="11" type="ORF">EXE58_07210</name>
</gene>
<feature type="transmembrane region" description="Helical" evidence="9">
    <location>
        <begin position="150"/>
        <end position="175"/>
    </location>
</feature>
<dbReference type="Pfam" id="PF07690">
    <property type="entry name" value="MFS_1"/>
    <property type="match status" value="1"/>
</dbReference>
<feature type="transmembrane region" description="Helical" evidence="9">
    <location>
        <begin position="26"/>
        <end position="48"/>
    </location>
</feature>
<feature type="transmembrane region" description="Helical" evidence="9">
    <location>
        <begin position="356"/>
        <end position="376"/>
    </location>
</feature>
<feature type="domain" description="Major facilitator superfamily (MFS) profile" evidence="10">
    <location>
        <begin position="26"/>
        <end position="411"/>
    </location>
</feature>
<dbReference type="GO" id="GO:1990961">
    <property type="term" value="P:xenobiotic detoxification by transmembrane export across the plasma membrane"/>
    <property type="evidence" value="ECO:0007669"/>
    <property type="project" value="InterPro"/>
</dbReference>
<evidence type="ECO:0000256" key="9">
    <source>
        <dbReference type="SAM" id="Phobius"/>
    </source>
</evidence>
<keyword evidence="4" id="KW-1003">Cell membrane</keyword>
<feature type="transmembrane region" description="Helical" evidence="9">
    <location>
        <begin position="294"/>
        <end position="314"/>
    </location>
</feature>
<feature type="region of interest" description="Disordered" evidence="8">
    <location>
        <begin position="410"/>
        <end position="466"/>
    </location>
</feature>